<feature type="region of interest" description="Disordered" evidence="1">
    <location>
        <begin position="1"/>
        <end position="79"/>
    </location>
</feature>
<name>A0A640TZ07_STRNI</name>
<reference evidence="2 3" key="1">
    <citation type="submission" date="2019-12" db="EMBL/GenBank/DDBJ databases">
        <title>Whole genome shotgun sequence of Streptomyces libani subsp. libani NBRC 13452.</title>
        <authorList>
            <person name="Ichikawa N."/>
            <person name="Kimura A."/>
            <person name="Kitahashi Y."/>
            <person name="Komaki H."/>
            <person name="Tamura T."/>
        </authorList>
    </citation>
    <scope>NUCLEOTIDE SEQUENCE [LARGE SCALE GENOMIC DNA]</scope>
    <source>
        <strain evidence="2 3">NBRC 13452</strain>
    </source>
</reference>
<protein>
    <submittedName>
        <fullName evidence="2">Uncharacterized protein</fullName>
    </submittedName>
</protein>
<comment type="caution">
    <text evidence="2">The sequence shown here is derived from an EMBL/GenBank/DDBJ whole genome shotgun (WGS) entry which is preliminary data.</text>
</comment>
<sequence length="95" mass="10218">MAGACRRSLRTPDRPAFGTPRKLPAMTGNEAGNEADDEAENEAGNQDGAARAEQLRAGFQRQGVPGLAEDEVRKDRQRRSVHTVVAMSLGDAVTR</sequence>
<dbReference type="EMBL" id="BLIP01000003">
    <property type="protein sequence ID" value="GFE27156.1"/>
    <property type="molecule type" value="Genomic_DNA"/>
</dbReference>
<dbReference type="Proteomes" id="UP000429552">
    <property type="component" value="Unassembled WGS sequence"/>
</dbReference>
<gene>
    <name evidence="2" type="ORF">Sliba_76090</name>
</gene>
<evidence type="ECO:0000313" key="3">
    <source>
        <dbReference type="Proteomes" id="UP000429552"/>
    </source>
</evidence>
<dbReference type="AlphaFoldDB" id="A0A640TZ07"/>
<evidence type="ECO:0000256" key="1">
    <source>
        <dbReference type="SAM" id="MobiDB-lite"/>
    </source>
</evidence>
<proteinExistence type="predicted"/>
<organism evidence="2 3">
    <name type="scientific">Streptomyces nigrescens</name>
    <dbReference type="NCBI Taxonomy" id="1920"/>
    <lineage>
        <taxon>Bacteria</taxon>
        <taxon>Bacillati</taxon>
        <taxon>Actinomycetota</taxon>
        <taxon>Actinomycetes</taxon>
        <taxon>Kitasatosporales</taxon>
        <taxon>Streptomycetaceae</taxon>
        <taxon>Streptomyces</taxon>
    </lineage>
</organism>
<accession>A0A640TZ07</accession>
<evidence type="ECO:0000313" key="2">
    <source>
        <dbReference type="EMBL" id="GFE27156.1"/>
    </source>
</evidence>